<comment type="caution">
    <text evidence="1">The sequence shown here is derived from an EMBL/GenBank/DDBJ whole genome shotgun (WGS) entry which is preliminary data.</text>
</comment>
<accession>A0A0F9H634</accession>
<evidence type="ECO:0000313" key="1">
    <source>
        <dbReference type="EMBL" id="KKL77095.1"/>
    </source>
</evidence>
<sequence length="80" mass="9415">MDNKTDSISEMSKCIKCLYIELPAFIAWDADRRWQDVIKEIERLKEIIKSENRLYTIRGGGHNDLSDFEVYDSILKEIFG</sequence>
<organism evidence="1">
    <name type="scientific">marine sediment metagenome</name>
    <dbReference type="NCBI Taxonomy" id="412755"/>
    <lineage>
        <taxon>unclassified sequences</taxon>
        <taxon>metagenomes</taxon>
        <taxon>ecological metagenomes</taxon>
    </lineage>
</organism>
<reference evidence="1" key="1">
    <citation type="journal article" date="2015" name="Nature">
        <title>Complex archaea that bridge the gap between prokaryotes and eukaryotes.</title>
        <authorList>
            <person name="Spang A."/>
            <person name="Saw J.H."/>
            <person name="Jorgensen S.L."/>
            <person name="Zaremba-Niedzwiedzka K."/>
            <person name="Martijn J."/>
            <person name="Lind A.E."/>
            <person name="van Eijk R."/>
            <person name="Schleper C."/>
            <person name="Guy L."/>
            <person name="Ettema T.J."/>
        </authorList>
    </citation>
    <scope>NUCLEOTIDE SEQUENCE</scope>
</reference>
<name>A0A0F9H634_9ZZZZ</name>
<protein>
    <submittedName>
        <fullName evidence="1">Uncharacterized protein</fullName>
    </submittedName>
</protein>
<dbReference type="AlphaFoldDB" id="A0A0F9H634"/>
<proteinExistence type="predicted"/>
<dbReference type="EMBL" id="LAZR01023851">
    <property type="protein sequence ID" value="KKL77095.1"/>
    <property type="molecule type" value="Genomic_DNA"/>
</dbReference>
<gene>
    <name evidence="1" type="ORF">LCGC14_2038290</name>
</gene>